<dbReference type="AlphaFoldDB" id="A0A8H6XWJ2"/>
<accession>A0A8H6XWJ2</accession>
<sequence>MPGRIEERPHRGRAEEEEIEVYLQHGTFKHIKQVLRLARPALARPRPTLDAVDGSPPSKPFHRQSSSPSAADRPAAFHLPTAIRPIRALGWSGSARRSPDGGVIAPDPRKFLIEDWQYGLGAADSGVHLERAACTNPPCSSPLETTNPSGSLSTPPLYTADQPAALSAQCPAGLVCCPCSRALCTFAC</sequence>
<gene>
    <name evidence="2" type="ORF">MSAN_01744900</name>
</gene>
<proteinExistence type="predicted"/>
<evidence type="ECO:0000313" key="3">
    <source>
        <dbReference type="Proteomes" id="UP000623467"/>
    </source>
</evidence>
<keyword evidence="3" id="KW-1185">Reference proteome</keyword>
<dbReference type="EMBL" id="JACAZH010000016">
    <property type="protein sequence ID" value="KAF7349545.1"/>
    <property type="molecule type" value="Genomic_DNA"/>
</dbReference>
<comment type="caution">
    <text evidence="2">The sequence shown here is derived from an EMBL/GenBank/DDBJ whole genome shotgun (WGS) entry which is preliminary data.</text>
</comment>
<evidence type="ECO:0000256" key="1">
    <source>
        <dbReference type="SAM" id="MobiDB-lite"/>
    </source>
</evidence>
<organism evidence="2 3">
    <name type="scientific">Mycena sanguinolenta</name>
    <dbReference type="NCBI Taxonomy" id="230812"/>
    <lineage>
        <taxon>Eukaryota</taxon>
        <taxon>Fungi</taxon>
        <taxon>Dikarya</taxon>
        <taxon>Basidiomycota</taxon>
        <taxon>Agaricomycotina</taxon>
        <taxon>Agaricomycetes</taxon>
        <taxon>Agaricomycetidae</taxon>
        <taxon>Agaricales</taxon>
        <taxon>Marasmiineae</taxon>
        <taxon>Mycenaceae</taxon>
        <taxon>Mycena</taxon>
    </lineage>
</organism>
<reference evidence="2" key="1">
    <citation type="submission" date="2020-05" db="EMBL/GenBank/DDBJ databases">
        <title>Mycena genomes resolve the evolution of fungal bioluminescence.</title>
        <authorList>
            <person name="Tsai I.J."/>
        </authorList>
    </citation>
    <scope>NUCLEOTIDE SEQUENCE</scope>
    <source>
        <strain evidence="2">160909Yilan</strain>
    </source>
</reference>
<protein>
    <submittedName>
        <fullName evidence="2">Uncharacterized protein</fullName>
    </submittedName>
</protein>
<name>A0A8H6XWJ2_9AGAR</name>
<dbReference type="Proteomes" id="UP000623467">
    <property type="component" value="Unassembled WGS sequence"/>
</dbReference>
<evidence type="ECO:0000313" key="2">
    <source>
        <dbReference type="EMBL" id="KAF7349545.1"/>
    </source>
</evidence>
<feature type="region of interest" description="Disordered" evidence="1">
    <location>
        <begin position="43"/>
        <end position="73"/>
    </location>
</feature>